<keyword evidence="4" id="KW-1185">Reference proteome</keyword>
<evidence type="ECO:0000313" key="3">
    <source>
        <dbReference type="EMBL" id="MFC5822274.1"/>
    </source>
</evidence>
<dbReference type="Proteomes" id="UP001596058">
    <property type="component" value="Unassembled WGS sequence"/>
</dbReference>
<feature type="compositionally biased region" description="Low complexity" evidence="2">
    <location>
        <begin position="288"/>
        <end position="300"/>
    </location>
</feature>
<dbReference type="SUPFAM" id="SSF50978">
    <property type="entry name" value="WD40 repeat-like"/>
    <property type="match status" value="1"/>
</dbReference>
<feature type="repeat" description="WD" evidence="1">
    <location>
        <begin position="494"/>
        <end position="526"/>
    </location>
</feature>
<accession>A0ABW1C9H8</accession>
<feature type="compositionally biased region" description="Gly residues" evidence="2">
    <location>
        <begin position="146"/>
        <end position="155"/>
    </location>
</feature>
<dbReference type="PANTHER" id="PTHR19879:SF9">
    <property type="entry name" value="TRANSCRIPTION INITIATION FACTOR TFIID SUBUNIT 5"/>
    <property type="match status" value="1"/>
</dbReference>
<dbReference type="RefSeq" id="WP_379511831.1">
    <property type="nucleotide sequence ID" value="NZ_JBHSPA010000001.1"/>
</dbReference>
<reference evidence="4" key="1">
    <citation type="journal article" date="2019" name="Int. J. Syst. Evol. Microbiol.">
        <title>The Global Catalogue of Microorganisms (GCM) 10K type strain sequencing project: providing services to taxonomists for standard genome sequencing and annotation.</title>
        <authorList>
            <consortium name="The Broad Institute Genomics Platform"/>
            <consortium name="The Broad Institute Genome Sequencing Center for Infectious Disease"/>
            <person name="Wu L."/>
            <person name="Ma J."/>
        </authorList>
    </citation>
    <scope>NUCLEOTIDE SEQUENCE [LARGE SCALE GENOMIC DNA]</scope>
    <source>
        <strain evidence="4">CCUG 53903</strain>
    </source>
</reference>
<dbReference type="InterPro" id="IPR015943">
    <property type="entry name" value="WD40/YVTN_repeat-like_dom_sf"/>
</dbReference>
<keyword evidence="1" id="KW-0853">WD repeat</keyword>
<comment type="caution">
    <text evidence="3">The sequence shown here is derived from an EMBL/GenBank/DDBJ whole genome shotgun (WGS) entry which is preliminary data.</text>
</comment>
<dbReference type="SMART" id="SM00320">
    <property type="entry name" value="WD40"/>
    <property type="match status" value="6"/>
</dbReference>
<dbReference type="PROSITE" id="PS50082">
    <property type="entry name" value="WD_REPEATS_2"/>
    <property type="match status" value="1"/>
</dbReference>
<feature type="compositionally biased region" description="Basic and acidic residues" evidence="2">
    <location>
        <begin position="301"/>
        <end position="331"/>
    </location>
</feature>
<dbReference type="Pfam" id="PF00400">
    <property type="entry name" value="WD40"/>
    <property type="match status" value="2"/>
</dbReference>
<dbReference type="InterPro" id="IPR001680">
    <property type="entry name" value="WD40_rpt"/>
</dbReference>
<dbReference type="PANTHER" id="PTHR19879">
    <property type="entry name" value="TRANSCRIPTION INITIATION FACTOR TFIID"/>
    <property type="match status" value="1"/>
</dbReference>
<gene>
    <name evidence="3" type="ORF">ACFPZ3_00250</name>
</gene>
<proteinExistence type="predicted"/>
<feature type="region of interest" description="Disordered" evidence="2">
    <location>
        <begin position="136"/>
        <end position="155"/>
    </location>
</feature>
<evidence type="ECO:0000256" key="1">
    <source>
        <dbReference type="PROSITE-ProRule" id="PRU00221"/>
    </source>
</evidence>
<feature type="region of interest" description="Disordered" evidence="2">
    <location>
        <begin position="285"/>
        <end position="353"/>
    </location>
</feature>
<name>A0ABW1C9H8_9ACTN</name>
<organism evidence="3 4">
    <name type="scientific">Nonomuraea insulae</name>
    <dbReference type="NCBI Taxonomy" id="1616787"/>
    <lineage>
        <taxon>Bacteria</taxon>
        <taxon>Bacillati</taxon>
        <taxon>Actinomycetota</taxon>
        <taxon>Actinomycetes</taxon>
        <taxon>Streptosporangiales</taxon>
        <taxon>Streptosporangiaceae</taxon>
        <taxon>Nonomuraea</taxon>
    </lineage>
</organism>
<dbReference type="Gene3D" id="2.130.10.10">
    <property type="entry name" value="YVTN repeat-like/Quinoprotein amine dehydrogenase"/>
    <property type="match status" value="2"/>
</dbReference>
<protein>
    <submittedName>
        <fullName evidence="3">WD40 repeat domain-containing protein</fullName>
    </submittedName>
</protein>
<sequence length="649" mass="66292">MPADAPPRCPVCLAAAPAAAADCLTCGWTLDGPPLLGRLTPQDERDFAERLAAGQRGHDLAAVARAGRPDATARLESLVRAGPVRPEERRRARQEVASALAALEVTDADTREVARQTGAGRIGAEQTRARRIGGEPTGAERIGAEPTGGGLTGGGLTGGWLTGGERAGGERAGRGEVVVVEIAEERITAVRFDLTDGAMELADLGVVEWRSLVPGLPDDPLERAFALAGGIGERPVRYEEAAFESPLSGLTEEGDQVAIINRLPGWPLPEAVAETLRRRHPRARHLLARPAAGPAAAGPGRESDRVGPARESDWAGPGRESDRPGPAREAGRAGVGQEPGQAGTGQEPGRVGVRVRPEVVRLRGGISAGAACVRTDGRAVVVAGGADGSVSAWALPGATRLSLDTGHAARVTAVDVHADLVVSGDGKGAVLCRRLPPHDGGPEPLVAHLDRVTAVRVGGGAVFSLDGGGVLWRTPIGAAGAAYHVDVTIAAASALAVTGDGTIVATGGTDGMIRLWDGHTGDRIRTVRAAGRITALAFGPGTRTLAAGHVDGTLAVLDLGDDSVTPLWRAARPIRAVAVSPDGVVVAGDDAGTVRCHPGRGGTEFVVGTHAPAAVKAVASHADWLLSAGADGLLRLWPRDFPPSPGRSG</sequence>
<dbReference type="InterPro" id="IPR036322">
    <property type="entry name" value="WD40_repeat_dom_sf"/>
</dbReference>
<evidence type="ECO:0000313" key="4">
    <source>
        <dbReference type="Proteomes" id="UP001596058"/>
    </source>
</evidence>
<dbReference type="EMBL" id="JBHSPA010000001">
    <property type="protein sequence ID" value="MFC5822274.1"/>
    <property type="molecule type" value="Genomic_DNA"/>
</dbReference>
<evidence type="ECO:0000256" key="2">
    <source>
        <dbReference type="SAM" id="MobiDB-lite"/>
    </source>
</evidence>